<keyword evidence="1" id="KW-0378">Hydrolase</keyword>
<evidence type="ECO:0000313" key="3">
    <source>
        <dbReference type="EMBL" id="KAB1146899.1"/>
    </source>
</evidence>
<accession>A0A6H9V1M5</accession>
<protein>
    <submittedName>
        <fullName evidence="3">Acid phosphatase</fullName>
    </submittedName>
</protein>
<dbReference type="InterPro" id="IPR017850">
    <property type="entry name" value="Alkaline_phosphatase_core_sf"/>
</dbReference>
<evidence type="ECO:0000256" key="1">
    <source>
        <dbReference type="ARBA" id="ARBA00022801"/>
    </source>
</evidence>
<dbReference type="AlphaFoldDB" id="A0A6H9V1M5"/>
<dbReference type="PANTHER" id="PTHR31956">
    <property type="entry name" value="NON-SPECIFIC PHOSPHOLIPASE C4-RELATED"/>
    <property type="match status" value="1"/>
</dbReference>
<name>A0A6H9V1M5_9ACTN</name>
<comment type="caution">
    <text evidence="3">The sequence shown here is derived from an EMBL/GenBank/DDBJ whole genome shotgun (WGS) entry which is preliminary data.</text>
</comment>
<sequence>MARGLVAWAAVTALLLTTAGCDNSSAQEGIPRPDHIVVVIEENQPFDAVIGSPEAPYLNELARQGASLTQFFAITHPSQPNYLALFSGSTQGVSDNSCPHTLTARNLASQLLQAGLTFVGYAEGLPRVGFTGCSSGAYVRRHNPWVNFTNLPASLNRPWTDFPRDFDELPTISFVVPDLNNDMHDGSVRQADTWLRDNLGDYADWAMKHNSLLVVTWDEDDSEGPNHIPTILAGEHVQRGSNTQPNNLYGLLRTLMDAYELKPLEHSAEADPVDVWAND</sequence>
<reference evidence="3 4" key="1">
    <citation type="submission" date="2019-09" db="EMBL/GenBank/DDBJ databases">
        <title>Screening of Novel Bioactive Compounds from Soil-Associated.</title>
        <authorList>
            <person name="Zhao S."/>
        </authorList>
    </citation>
    <scope>NUCLEOTIDE SEQUENCE [LARGE SCALE GENOMIC DNA]</scope>
    <source>
        <strain evidence="3 4">HIT-DPA4</strain>
    </source>
</reference>
<keyword evidence="4" id="KW-1185">Reference proteome</keyword>
<dbReference type="EMBL" id="VZRB01000008">
    <property type="protein sequence ID" value="KAB1146899.1"/>
    <property type="molecule type" value="Genomic_DNA"/>
</dbReference>
<dbReference type="Proteomes" id="UP000442707">
    <property type="component" value="Unassembled WGS sequence"/>
</dbReference>
<dbReference type="GO" id="GO:0042578">
    <property type="term" value="F:phosphoric ester hydrolase activity"/>
    <property type="evidence" value="ECO:0007669"/>
    <property type="project" value="UniProtKB-ARBA"/>
</dbReference>
<dbReference type="InterPro" id="IPR007312">
    <property type="entry name" value="Phosphoesterase"/>
</dbReference>
<dbReference type="Pfam" id="PF04185">
    <property type="entry name" value="Phosphoesterase"/>
    <property type="match status" value="1"/>
</dbReference>
<gene>
    <name evidence="3" type="ORF">F7R91_13690</name>
</gene>
<proteinExistence type="predicted"/>
<dbReference type="SUPFAM" id="SSF53649">
    <property type="entry name" value="Alkaline phosphatase-like"/>
    <property type="match status" value="1"/>
</dbReference>
<evidence type="ECO:0000313" key="4">
    <source>
        <dbReference type="Proteomes" id="UP000442707"/>
    </source>
</evidence>
<dbReference type="PANTHER" id="PTHR31956:SF1">
    <property type="entry name" value="NON-SPECIFIC PHOSPHOLIPASE C1"/>
    <property type="match status" value="1"/>
</dbReference>
<dbReference type="Gene3D" id="3.40.720.10">
    <property type="entry name" value="Alkaline Phosphatase, subunit A"/>
    <property type="match status" value="1"/>
</dbReference>
<organism evidence="3 4">
    <name type="scientific">Streptomyces luteolifulvus</name>
    <dbReference type="NCBI Taxonomy" id="2615112"/>
    <lineage>
        <taxon>Bacteria</taxon>
        <taxon>Bacillati</taxon>
        <taxon>Actinomycetota</taxon>
        <taxon>Actinomycetes</taxon>
        <taxon>Kitasatosporales</taxon>
        <taxon>Streptomycetaceae</taxon>
        <taxon>Streptomyces</taxon>
    </lineage>
</organism>
<evidence type="ECO:0000256" key="2">
    <source>
        <dbReference type="ARBA" id="ARBA00023026"/>
    </source>
</evidence>
<keyword evidence="2" id="KW-0843">Virulence</keyword>
<dbReference type="PROSITE" id="PS51257">
    <property type="entry name" value="PROKAR_LIPOPROTEIN"/>
    <property type="match status" value="1"/>
</dbReference>